<reference evidence="1" key="1">
    <citation type="submission" date="2019-12" db="EMBL/GenBank/DDBJ databases">
        <title>Genome sequencing and annotation of Brassica cretica.</title>
        <authorList>
            <person name="Studholme D.J."/>
            <person name="Sarris P."/>
        </authorList>
    </citation>
    <scope>NUCLEOTIDE SEQUENCE</scope>
    <source>
        <strain evidence="1">PFS-109/04</strain>
        <tissue evidence="1">Leaf</tissue>
    </source>
</reference>
<dbReference type="Proteomes" id="UP000712600">
    <property type="component" value="Unassembled WGS sequence"/>
</dbReference>
<comment type="caution">
    <text evidence="1">The sequence shown here is derived from an EMBL/GenBank/DDBJ whole genome shotgun (WGS) entry which is preliminary data.</text>
</comment>
<dbReference type="EMBL" id="QGKX02002183">
    <property type="protein sequence ID" value="KAF3488118.1"/>
    <property type="molecule type" value="Genomic_DNA"/>
</dbReference>
<dbReference type="AlphaFoldDB" id="A0A8S9N2S3"/>
<proteinExistence type="predicted"/>
<accession>A0A8S9N2S3</accession>
<organism evidence="1 2">
    <name type="scientific">Brassica cretica</name>
    <name type="common">Mustard</name>
    <dbReference type="NCBI Taxonomy" id="69181"/>
    <lineage>
        <taxon>Eukaryota</taxon>
        <taxon>Viridiplantae</taxon>
        <taxon>Streptophyta</taxon>
        <taxon>Embryophyta</taxon>
        <taxon>Tracheophyta</taxon>
        <taxon>Spermatophyta</taxon>
        <taxon>Magnoliopsida</taxon>
        <taxon>eudicotyledons</taxon>
        <taxon>Gunneridae</taxon>
        <taxon>Pentapetalae</taxon>
        <taxon>rosids</taxon>
        <taxon>malvids</taxon>
        <taxon>Brassicales</taxon>
        <taxon>Brassicaceae</taxon>
        <taxon>Brassiceae</taxon>
        <taxon>Brassica</taxon>
    </lineage>
</organism>
<evidence type="ECO:0000313" key="1">
    <source>
        <dbReference type="EMBL" id="KAF3488118.1"/>
    </source>
</evidence>
<sequence>MSTLFFGAGGGELGGSCSISLPLLFVGTLAFWLDFGVSGSSSSSPASSSSRFFGCVVLVRAILFFQGCDLLLVGGGIKGPVPVSLGIAKSTLWGSILTGPQRSCLRACSVGLSNPLDGRFSSRMEFDSLG</sequence>
<name>A0A8S9N2S3_BRACR</name>
<gene>
    <name evidence="1" type="ORF">F2Q69_00054473</name>
</gene>
<evidence type="ECO:0000313" key="2">
    <source>
        <dbReference type="Proteomes" id="UP000712600"/>
    </source>
</evidence>
<protein>
    <submittedName>
        <fullName evidence="1">Uncharacterized protein</fullName>
    </submittedName>
</protein>